<feature type="compositionally biased region" description="Basic and acidic residues" evidence="1">
    <location>
        <begin position="379"/>
        <end position="388"/>
    </location>
</feature>
<feature type="compositionally biased region" description="Low complexity" evidence="1">
    <location>
        <begin position="161"/>
        <end position="178"/>
    </location>
</feature>
<feature type="compositionally biased region" description="Basic and acidic residues" evidence="1">
    <location>
        <begin position="440"/>
        <end position="455"/>
    </location>
</feature>
<keyword evidence="3" id="KW-1185">Reference proteome</keyword>
<evidence type="ECO:0000256" key="1">
    <source>
        <dbReference type="SAM" id="MobiDB-lite"/>
    </source>
</evidence>
<evidence type="ECO:0000313" key="3">
    <source>
        <dbReference type="Proteomes" id="UP000281553"/>
    </source>
</evidence>
<dbReference type="OrthoDB" id="10589199at2759"/>
<proteinExistence type="predicted"/>
<organism evidence="2 3">
    <name type="scientific">Dibothriocephalus latus</name>
    <name type="common">Fish tapeworm</name>
    <name type="synonym">Diphyllobothrium latum</name>
    <dbReference type="NCBI Taxonomy" id="60516"/>
    <lineage>
        <taxon>Eukaryota</taxon>
        <taxon>Metazoa</taxon>
        <taxon>Spiralia</taxon>
        <taxon>Lophotrochozoa</taxon>
        <taxon>Platyhelminthes</taxon>
        <taxon>Cestoda</taxon>
        <taxon>Eucestoda</taxon>
        <taxon>Diphyllobothriidea</taxon>
        <taxon>Diphyllobothriidae</taxon>
        <taxon>Dibothriocephalus</taxon>
    </lineage>
</organism>
<dbReference type="EMBL" id="UYRU01001332">
    <property type="protein sequence ID" value="VDK31512.1"/>
    <property type="molecule type" value="Genomic_DNA"/>
</dbReference>
<feature type="compositionally biased region" description="Polar residues" evidence="1">
    <location>
        <begin position="420"/>
        <end position="433"/>
    </location>
</feature>
<gene>
    <name evidence="2" type="ORF">DILT_LOCUS338</name>
</gene>
<dbReference type="AlphaFoldDB" id="A0A3P6P526"/>
<sequence>MAGSFWKGTEEDRLDAGFPDDVDHMMLAFHPKTHRRGSSCASGCNRPFTLSYRTNSSSCALHPLTGGPVSTSSRSSLDSQRQLPKSINRHRSSLPEDRQVTFQQITSAMNAPAEALRDSMTSSDSVHSLPPVHLVNANDTPSSSCKAETVLSREEGQPGTDFSDSFSLSASHESSKASPPQPQPLISTDEGDYDDAQISSVTSEAGSTNSSVGGETVVHDSEPAPEGELERTRQAQSETVQRDGSVDSMQGQKGGPVADNEIDKRDGRLDGTLPSDALKSSQLPESSPKGVTDGVVDQEDSVEVQKEASLEAASKASLISPLSSKEGEEESEPLADDASLHTVIEKNSVDGEEEQQLPEDAAQFEVQPDDCPDSNLHSPDAEDKHLHDTTPNITGKEEKASEDADQTTVEAPVQKVAASDLQSPSSPKGATTVTEDEEGQEKVPDQDTDEVKEASLGELLKAIVSPSRSSKAGKEESEPLADDASPHIAVEKNAVDEEEQLSEKPAQSEVQPAHTDDLKTADRPAPSLHSPDAEDKHLH</sequence>
<protein>
    <submittedName>
        <fullName evidence="2">Uncharacterized protein</fullName>
    </submittedName>
</protein>
<reference evidence="2 3" key="1">
    <citation type="submission" date="2018-11" db="EMBL/GenBank/DDBJ databases">
        <authorList>
            <consortium name="Pathogen Informatics"/>
        </authorList>
    </citation>
    <scope>NUCLEOTIDE SEQUENCE [LARGE SCALE GENOMIC DNA]</scope>
</reference>
<feature type="non-terminal residue" evidence="2">
    <location>
        <position position="539"/>
    </location>
</feature>
<dbReference type="Proteomes" id="UP000281553">
    <property type="component" value="Unassembled WGS sequence"/>
</dbReference>
<feature type="region of interest" description="Disordered" evidence="1">
    <location>
        <begin position="65"/>
        <end position="97"/>
    </location>
</feature>
<evidence type="ECO:0000313" key="2">
    <source>
        <dbReference type="EMBL" id="VDK31512.1"/>
    </source>
</evidence>
<accession>A0A3P6P526</accession>
<feature type="compositionally biased region" description="Polar residues" evidence="1">
    <location>
        <begin position="197"/>
        <end position="213"/>
    </location>
</feature>
<feature type="compositionally biased region" description="Low complexity" evidence="1">
    <location>
        <begin position="70"/>
        <end position="83"/>
    </location>
</feature>
<feature type="region of interest" description="Disordered" evidence="1">
    <location>
        <begin position="112"/>
        <end position="539"/>
    </location>
</feature>
<name>A0A3P6P526_DIBLA</name>
<feature type="compositionally biased region" description="Low complexity" evidence="1">
    <location>
        <begin position="310"/>
        <end position="320"/>
    </location>
</feature>
<feature type="compositionally biased region" description="Basic and acidic residues" evidence="1">
    <location>
        <begin position="217"/>
        <end position="233"/>
    </location>
</feature>
<feature type="compositionally biased region" description="Polar residues" evidence="1">
    <location>
        <begin position="137"/>
        <end position="146"/>
    </location>
</feature>